<protein>
    <submittedName>
        <fullName evidence="1">Uncharacterized protein</fullName>
    </submittedName>
</protein>
<sequence length="129" mass="13857">NDGFLAVWQGDFWSPVELHTNINFCGLHMTAEGDVYACGLSGGCLRLANGEVQHFANDGASFYAVAEFGGEIFVGSAADGIFRIAGEALESVKPNVKGYCRDASQNHLWTCGQAQAAVYDGTGWWGRPY</sequence>
<evidence type="ECO:0000313" key="2">
    <source>
        <dbReference type="Proteomes" id="UP000477543"/>
    </source>
</evidence>
<dbReference type="AlphaFoldDB" id="A0A6L9GC82"/>
<dbReference type="EMBL" id="WYDN01000147">
    <property type="protein sequence ID" value="NAZ18035.1"/>
    <property type="molecule type" value="Genomic_DNA"/>
</dbReference>
<proteinExistence type="predicted"/>
<dbReference type="RefSeq" id="WP_161450291.1">
    <property type="nucleotide sequence ID" value="NZ_WYDN01000147.1"/>
</dbReference>
<gene>
    <name evidence="1" type="ORF">GT020_18595</name>
</gene>
<feature type="non-terminal residue" evidence="1">
    <location>
        <position position="129"/>
    </location>
</feature>
<dbReference type="Proteomes" id="UP000477543">
    <property type="component" value="Unassembled WGS sequence"/>
</dbReference>
<feature type="non-terminal residue" evidence="1">
    <location>
        <position position="1"/>
    </location>
</feature>
<organism evidence="1 2">
    <name type="scientific">Glutamicibacter soli</name>
    <dbReference type="NCBI Taxonomy" id="453836"/>
    <lineage>
        <taxon>Bacteria</taxon>
        <taxon>Bacillati</taxon>
        <taxon>Actinomycetota</taxon>
        <taxon>Actinomycetes</taxon>
        <taxon>Micrococcales</taxon>
        <taxon>Micrococcaceae</taxon>
        <taxon>Glutamicibacter</taxon>
    </lineage>
</organism>
<evidence type="ECO:0000313" key="1">
    <source>
        <dbReference type="EMBL" id="NAZ18035.1"/>
    </source>
</evidence>
<reference evidence="1 2" key="1">
    <citation type="submission" date="2020-01" db="EMBL/GenBank/DDBJ databases">
        <title>Glutamicibacter soli M275.</title>
        <authorList>
            <person name="Meng X."/>
        </authorList>
    </citation>
    <scope>NUCLEOTIDE SEQUENCE [LARGE SCALE GENOMIC DNA]</scope>
    <source>
        <strain evidence="1 2">M275</strain>
    </source>
</reference>
<accession>A0A6L9GC82</accession>
<name>A0A6L9GC82_9MICC</name>
<comment type="caution">
    <text evidence="1">The sequence shown here is derived from an EMBL/GenBank/DDBJ whole genome shotgun (WGS) entry which is preliminary data.</text>
</comment>